<gene>
    <name evidence="2" type="ORF">CIPAW_12G015200</name>
    <name evidence="3" type="ORF">I3842_12G013900</name>
</gene>
<feature type="transmembrane region" description="Helical" evidence="1">
    <location>
        <begin position="6"/>
        <end position="26"/>
    </location>
</feature>
<sequence length="87" mass="9877">MVDCKLLSTFTIVFYLIVFMILAGDVSTREIPNNNKFANFPEITGVVDDHREEIANNCSDIRRSLRRLLQLVDPPGDKINFAPDPPE</sequence>
<dbReference type="AlphaFoldDB" id="A0A8T1NVU7"/>
<dbReference type="Proteomes" id="UP000811609">
    <property type="component" value="Chromosome 12"/>
</dbReference>
<evidence type="ECO:0000313" key="3">
    <source>
        <dbReference type="EMBL" id="KAG6683453.1"/>
    </source>
</evidence>
<keyword evidence="1" id="KW-0472">Membrane</keyword>
<reference evidence="2" key="1">
    <citation type="submission" date="2020-12" db="EMBL/GenBank/DDBJ databases">
        <title>WGS assembly of Carya illinoinensis cv. Pawnee.</title>
        <authorList>
            <person name="Platts A."/>
            <person name="Shu S."/>
            <person name="Wright S."/>
            <person name="Barry K."/>
            <person name="Edger P."/>
            <person name="Pires J.C."/>
            <person name="Schmutz J."/>
        </authorList>
    </citation>
    <scope>NUCLEOTIDE SEQUENCE</scope>
    <source>
        <tissue evidence="2">Leaf</tissue>
    </source>
</reference>
<dbReference type="EMBL" id="CM031820">
    <property type="protein sequence ID" value="KAG6632957.1"/>
    <property type="molecule type" value="Genomic_DNA"/>
</dbReference>
<evidence type="ECO:0000256" key="1">
    <source>
        <dbReference type="SAM" id="Phobius"/>
    </source>
</evidence>
<keyword evidence="4" id="KW-1185">Reference proteome</keyword>
<keyword evidence="1" id="KW-1133">Transmembrane helix</keyword>
<proteinExistence type="predicted"/>
<dbReference type="Proteomes" id="UP000811246">
    <property type="component" value="Chromosome 12"/>
</dbReference>
<organism evidence="2 4">
    <name type="scientific">Carya illinoinensis</name>
    <name type="common">Pecan</name>
    <dbReference type="NCBI Taxonomy" id="32201"/>
    <lineage>
        <taxon>Eukaryota</taxon>
        <taxon>Viridiplantae</taxon>
        <taxon>Streptophyta</taxon>
        <taxon>Embryophyta</taxon>
        <taxon>Tracheophyta</taxon>
        <taxon>Spermatophyta</taxon>
        <taxon>Magnoliopsida</taxon>
        <taxon>eudicotyledons</taxon>
        <taxon>Gunneridae</taxon>
        <taxon>Pentapetalae</taxon>
        <taxon>rosids</taxon>
        <taxon>fabids</taxon>
        <taxon>Fagales</taxon>
        <taxon>Juglandaceae</taxon>
        <taxon>Carya</taxon>
    </lineage>
</organism>
<reference evidence="3" key="2">
    <citation type="submission" date="2021-01" db="EMBL/GenBank/DDBJ databases">
        <authorList>
            <person name="Lovell J.T."/>
            <person name="Bentley N."/>
            <person name="Bhattarai G."/>
            <person name="Jenkins J.W."/>
            <person name="Sreedasyam A."/>
            <person name="Alarcon Y."/>
            <person name="Bock C."/>
            <person name="Boston L."/>
            <person name="Carlson J."/>
            <person name="Cervantes K."/>
            <person name="Clermont K."/>
            <person name="Krom N."/>
            <person name="Kubenka K."/>
            <person name="Mamidi S."/>
            <person name="Mattison C."/>
            <person name="Monteros M."/>
            <person name="Pisani C."/>
            <person name="Plott C."/>
            <person name="Rajasekar S."/>
            <person name="Rhein H.S."/>
            <person name="Rohla C."/>
            <person name="Song M."/>
            <person name="Hilaire R.S."/>
            <person name="Shu S."/>
            <person name="Wells L."/>
            <person name="Wang X."/>
            <person name="Webber J."/>
            <person name="Heerema R.J."/>
            <person name="Klein P."/>
            <person name="Conner P."/>
            <person name="Grauke L."/>
            <person name="Grimwood J."/>
            <person name="Schmutz J."/>
            <person name="Randall J.J."/>
        </authorList>
    </citation>
    <scope>NUCLEOTIDE SEQUENCE</scope>
    <source>
        <tissue evidence="3">Leaf</tissue>
    </source>
</reference>
<accession>A0A8T1NVU7</accession>
<name>A0A8T1NVU7_CARIL</name>
<keyword evidence="1" id="KW-0812">Transmembrane</keyword>
<evidence type="ECO:0000313" key="2">
    <source>
        <dbReference type="EMBL" id="KAG6632957.1"/>
    </source>
</evidence>
<dbReference type="EMBL" id="CM031836">
    <property type="protein sequence ID" value="KAG6683453.1"/>
    <property type="molecule type" value="Genomic_DNA"/>
</dbReference>
<comment type="caution">
    <text evidence="2">The sequence shown here is derived from an EMBL/GenBank/DDBJ whole genome shotgun (WGS) entry which is preliminary data.</text>
</comment>
<protein>
    <submittedName>
        <fullName evidence="2">Uncharacterized protein</fullName>
    </submittedName>
</protein>
<evidence type="ECO:0000313" key="4">
    <source>
        <dbReference type="Proteomes" id="UP000811609"/>
    </source>
</evidence>